<dbReference type="RefSeq" id="XP_026603385.1">
    <property type="nucleotide sequence ID" value="XM_026747553.1"/>
</dbReference>
<dbReference type="EMBL" id="PVWQ01000006">
    <property type="protein sequence ID" value="RDW78685.1"/>
    <property type="molecule type" value="Genomic_DNA"/>
</dbReference>
<proteinExistence type="predicted"/>
<dbReference type="OrthoDB" id="5304511at2759"/>
<comment type="caution">
    <text evidence="2">The sequence shown here is derived from an EMBL/GenBank/DDBJ whole genome shotgun (WGS) entry which is preliminary data.</text>
</comment>
<evidence type="ECO:0000313" key="2">
    <source>
        <dbReference type="EMBL" id="RDW78685.1"/>
    </source>
</evidence>
<sequence>MASSLESLSPELLLSILQSLSSAKDLLSAITASPRLYRIFRTYRNSITAAVLRRAVLGTESDFLAAYHAQHIWAFVPEHNDDTRLYNRVPIPQSVKEQLREETVSLRELSKSDLREEWRTITPDSKILPRLWKFYVRFEHFVRLYSSNALAALQQPTINAGATISDAPPLSSAEESRLRAAFFRFEIYTCLFQVSQITGQDISQYYEPPDDDPAPDYLGAHYSWEVEQLSCVGQFYVELIRKLCDAMEDDFVAAVKEKSTAHSNSSPHKEALTQELNNLSLWLDYFCLHWYEESHKLRDRARHIDYLVSRGLGALWKLTGAPLKTVRRRVVRTHFMSRNKCSIMQVLRWTTPRAGADEHDLALEKHACASSTSTPCYGWLCARETMDSWTSNAPCNYDLRSQGYVFWDRARIQDLQQFRHPRARVEGMAFKQYPAGYRSHSEEYRIDVELEGVAIRKDAIGEIADEINERSSAVDGDASDSDEEEEDTPYVISWRDDL</sequence>
<protein>
    <submittedName>
        <fullName evidence="2">Uncharacterized protein</fullName>
    </submittedName>
</protein>
<dbReference type="Proteomes" id="UP000256690">
    <property type="component" value="Unassembled WGS sequence"/>
</dbReference>
<accession>A0A3D8RXD5</accession>
<evidence type="ECO:0000256" key="1">
    <source>
        <dbReference type="SAM" id="MobiDB-lite"/>
    </source>
</evidence>
<reference evidence="2 3" key="1">
    <citation type="journal article" date="2018" name="IMA Fungus">
        <title>IMA Genome-F 9: Draft genome sequence of Annulohypoxylon stygium, Aspergillus mulundensis, Berkeleyomyces basicola (syn. Thielaviopsis basicola), Ceratocystis smalleyi, two Cercospora beticola strains, Coleophoma cylindrospora, Fusarium fracticaudum, Phialophora cf. hyalina, and Morchella septimelata.</title>
        <authorList>
            <person name="Wingfield B.D."/>
            <person name="Bills G.F."/>
            <person name="Dong Y."/>
            <person name="Huang W."/>
            <person name="Nel W.J."/>
            <person name="Swalarsk-Parry B.S."/>
            <person name="Vaghefi N."/>
            <person name="Wilken P.M."/>
            <person name="An Z."/>
            <person name="de Beer Z.W."/>
            <person name="De Vos L."/>
            <person name="Chen L."/>
            <person name="Duong T.A."/>
            <person name="Gao Y."/>
            <person name="Hammerbacher A."/>
            <person name="Kikkert J.R."/>
            <person name="Li Y."/>
            <person name="Li H."/>
            <person name="Li K."/>
            <person name="Li Q."/>
            <person name="Liu X."/>
            <person name="Ma X."/>
            <person name="Naidoo K."/>
            <person name="Pethybridge S.J."/>
            <person name="Sun J."/>
            <person name="Steenkamp E.T."/>
            <person name="van der Nest M.A."/>
            <person name="van Wyk S."/>
            <person name="Wingfield M.J."/>
            <person name="Xiong C."/>
            <person name="Yue Q."/>
            <person name="Zhang X."/>
        </authorList>
    </citation>
    <scope>NUCLEOTIDE SEQUENCE [LARGE SCALE GENOMIC DNA]</scope>
    <source>
        <strain evidence="2 3">DSM 5745</strain>
    </source>
</reference>
<feature type="region of interest" description="Disordered" evidence="1">
    <location>
        <begin position="466"/>
        <end position="498"/>
    </location>
</feature>
<dbReference type="AlphaFoldDB" id="A0A3D8RXD5"/>
<gene>
    <name evidence="2" type="ORF">DSM5745_05537</name>
</gene>
<feature type="compositionally biased region" description="Acidic residues" evidence="1">
    <location>
        <begin position="477"/>
        <end position="488"/>
    </location>
</feature>
<dbReference type="GeneID" id="38115907"/>
<organism evidence="2 3">
    <name type="scientific">Aspergillus mulundensis</name>
    <dbReference type="NCBI Taxonomy" id="1810919"/>
    <lineage>
        <taxon>Eukaryota</taxon>
        <taxon>Fungi</taxon>
        <taxon>Dikarya</taxon>
        <taxon>Ascomycota</taxon>
        <taxon>Pezizomycotina</taxon>
        <taxon>Eurotiomycetes</taxon>
        <taxon>Eurotiomycetidae</taxon>
        <taxon>Eurotiales</taxon>
        <taxon>Aspergillaceae</taxon>
        <taxon>Aspergillus</taxon>
        <taxon>Aspergillus subgen. Nidulantes</taxon>
    </lineage>
</organism>
<keyword evidence="3" id="KW-1185">Reference proteome</keyword>
<name>A0A3D8RXD5_9EURO</name>
<evidence type="ECO:0000313" key="3">
    <source>
        <dbReference type="Proteomes" id="UP000256690"/>
    </source>
</evidence>